<evidence type="ECO:0000313" key="3">
    <source>
        <dbReference type="Proteomes" id="UP000604046"/>
    </source>
</evidence>
<sequence length="241" mass="26152">MGAGPEYGADDAEADPNVVPALRRHRFLDFKYWTMNSRRVLYVDKLAEFMAICGASALGATSIHNFADAGGYATTATAAEAVEQHSLEEASAKTKSKLRKAKAAEKAQRRGKAPAETQKMGTCEALAVEWAKEAQQPTLPEGAFELLVICDCLYENRESWEALRCLLRRLPAPSATVLFASAMLRKPFLQAFVALLQEDGFLLLNEEEGGHLGDVCIAILQPQQVISESIGPPVETPDISG</sequence>
<accession>A0A812M6E2</accession>
<dbReference type="Proteomes" id="UP000604046">
    <property type="component" value="Unassembled WGS sequence"/>
</dbReference>
<dbReference type="OrthoDB" id="484187at2759"/>
<reference evidence="2" key="1">
    <citation type="submission" date="2021-02" db="EMBL/GenBank/DDBJ databases">
        <authorList>
            <person name="Dougan E. K."/>
            <person name="Rhodes N."/>
            <person name="Thang M."/>
            <person name="Chan C."/>
        </authorList>
    </citation>
    <scope>NUCLEOTIDE SEQUENCE</scope>
</reference>
<dbReference type="Gene3D" id="3.40.50.150">
    <property type="entry name" value="Vaccinia Virus protein VP39"/>
    <property type="match status" value="1"/>
</dbReference>
<dbReference type="EMBL" id="CAJNDS010001347">
    <property type="protein sequence ID" value="CAE7256133.1"/>
    <property type="molecule type" value="Genomic_DNA"/>
</dbReference>
<organism evidence="2 3">
    <name type="scientific">Symbiodinium natans</name>
    <dbReference type="NCBI Taxonomy" id="878477"/>
    <lineage>
        <taxon>Eukaryota</taxon>
        <taxon>Sar</taxon>
        <taxon>Alveolata</taxon>
        <taxon>Dinophyceae</taxon>
        <taxon>Suessiales</taxon>
        <taxon>Symbiodiniaceae</taxon>
        <taxon>Symbiodinium</taxon>
    </lineage>
</organism>
<evidence type="ECO:0008006" key="4">
    <source>
        <dbReference type="Google" id="ProtNLM"/>
    </source>
</evidence>
<evidence type="ECO:0000313" key="2">
    <source>
        <dbReference type="EMBL" id="CAE7256133.1"/>
    </source>
</evidence>
<evidence type="ECO:0000256" key="1">
    <source>
        <dbReference type="SAM" id="MobiDB-lite"/>
    </source>
</evidence>
<keyword evidence="3" id="KW-1185">Reference proteome</keyword>
<dbReference type="InterPro" id="IPR029063">
    <property type="entry name" value="SAM-dependent_MTases_sf"/>
</dbReference>
<dbReference type="AlphaFoldDB" id="A0A812M6E2"/>
<name>A0A812M6E2_9DINO</name>
<protein>
    <recommendedName>
        <fullName evidence="4">Calmodulin-lysine N-methyltransferase</fullName>
    </recommendedName>
</protein>
<feature type="region of interest" description="Disordered" evidence="1">
    <location>
        <begin position="88"/>
        <end position="115"/>
    </location>
</feature>
<gene>
    <name evidence="2" type="ORF">SNAT2548_LOCUS13107</name>
</gene>
<comment type="caution">
    <text evidence="2">The sequence shown here is derived from an EMBL/GenBank/DDBJ whole genome shotgun (WGS) entry which is preliminary data.</text>
</comment>
<proteinExistence type="predicted"/>